<keyword evidence="7" id="KW-0290">Folate-binding</keyword>
<dbReference type="NCBIfam" id="TIGR02024">
    <property type="entry name" value="FtcD"/>
    <property type="match status" value="1"/>
</dbReference>
<sequence>MPRQLVECVPNFSEGRDLAKVDAIVQAILAVPEVALLDREMDADHNRSVLTFVGPPAAVADAAFRAVERAVAIIDLTQHHGAHPRIGAADVVPFIPIEGVTLEECVKLAERLGAEIWSKLKVPVYLYESAARRPDRTNLENIRRGQFEALLQEMGTVPARDPDIGDPVCHPTAGAIVTGARKFLIAYNVNLNTPDLSIAKKIAKTIRFSNGGFRYVKSMGVMLASRNLAQVSINLTDFEQTPMHLVFETVRREAERYGVSVIGSEIVGLIPKKAIELSAEYFLRYENFRPELVLENRIAEALATRSGLSEFLDALASPAATPGGGSAAAAAAAMAAALGSMVTRLAKLDASSFEDDRRFFTEAADRDAEAFNLVMAAYKRPKAERAPFVEDALHGAAEVPLQVMERAHALQSRLHALEVPAKFGSDLAVAKSLVVAAFLGALENVKINLDSIQDAAFKDLVMTRMAVLK</sequence>
<dbReference type="InterPro" id="IPR004227">
    <property type="entry name" value="Formiminotransferase_cat"/>
</dbReference>
<dbReference type="SMART" id="SM01221">
    <property type="entry name" value="FTCD"/>
    <property type="match status" value="1"/>
</dbReference>
<dbReference type="SUPFAM" id="SSF101262">
    <property type="entry name" value="Methenyltetrahydrofolate cyclohydrolase-like"/>
    <property type="match status" value="1"/>
</dbReference>
<dbReference type="Pfam" id="PF07837">
    <property type="entry name" value="FTCD_N"/>
    <property type="match status" value="1"/>
</dbReference>
<dbReference type="InterPro" id="IPR013802">
    <property type="entry name" value="Formiminotransferase_C"/>
</dbReference>
<keyword evidence="4" id="KW-0963">Cytoplasm</keyword>
<evidence type="ECO:0000256" key="6">
    <source>
        <dbReference type="ARBA" id="ARBA00022808"/>
    </source>
</evidence>
<organism evidence="10">
    <name type="scientific">Solibacter usitatus (strain Ellin6076)</name>
    <dbReference type="NCBI Taxonomy" id="234267"/>
    <lineage>
        <taxon>Bacteria</taxon>
        <taxon>Pseudomonadati</taxon>
        <taxon>Acidobacteriota</taxon>
        <taxon>Terriglobia</taxon>
        <taxon>Bryobacterales</taxon>
        <taxon>Solibacteraceae</taxon>
        <taxon>Candidatus Solibacter</taxon>
    </lineage>
</organism>
<evidence type="ECO:0000256" key="5">
    <source>
        <dbReference type="ARBA" id="ARBA00022679"/>
    </source>
</evidence>
<dbReference type="AlphaFoldDB" id="Q01W04"/>
<proteinExistence type="predicted"/>
<dbReference type="InterPro" id="IPR037070">
    <property type="entry name" value="Formiminotransferase_C_sf"/>
</dbReference>
<dbReference type="InterPro" id="IPR012886">
    <property type="entry name" value="Formiminotransferase_N"/>
</dbReference>
<dbReference type="PANTHER" id="PTHR12234">
    <property type="entry name" value="FORMIMINOTRANSFERASE-CYCLODEAMINASE"/>
    <property type="match status" value="1"/>
</dbReference>
<evidence type="ECO:0000256" key="4">
    <source>
        <dbReference type="ARBA" id="ARBA00022490"/>
    </source>
</evidence>
<evidence type="ECO:0000259" key="9">
    <source>
        <dbReference type="SMART" id="SM01222"/>
    </source>
</evidence>
<comment type="pathway">
    <text evidence="2">Amino-acid degradation; L-histidine degradation into L-glutamate; L-glutamate from N-formimidoyl-L-glutamate (transferase route): step 1/1.</text>
</comment>
<feature type="domain" description="Formiminotransferase N-terminal subdomain" evidence="9">
    <location>
        <begin position="4"/>
        <end position="182"/>
    </location>
</feature>
<dbReference type="HOGENOM" id="CLU_040037_1_0_0"/>
<dbReference type="STRING" id="234267.Acid_5208"/>
<dbReference type="InterPro" id="IPR022384">
    <property type="entry name" value="FormiminoTrfase_cat_dom_sf"/>
</dbReference>
<comment type="subcellular location">
    <subcellularLocation>
        <location evidence="1">Cytoplasm</location>
    </subcellularLocation>
</comment>
<evidence type="ECO:0000259" key="8">
    <source>
        <dbReference type="SMART" id="SM01221"/>
    </source>
</evidence>
<evidence type="ECO:0000256" key="3">
    <source>
        <dbReference type="ARBA" id="ARBA00012252"/>
    </source>
</evidence>
<dbReference type="GO" id="GO:0030412">
    <property type="term" value="F:formimidoyltetrahydrofolate cyclodeaminase activity"/>
    <property type="evidence" value="ECO:0007669"/>
    <property type="project" value="UniProtKB-EC"/>
</dbReference>
<keyword evidence="5 10" id="KW-0808">Transferase</keyword>
<dbReference type="UniPathway" id="UPA00379">
    <property type="reaction ID" value="UER00555"/>
</dbReference>
<dbReference type="InterPro" id="IPR051623">
    <property type="entry name" value="FTCD"/>
</dbReference>
<dbReference type="GO" id="GO:0019556">
    <property type="term" value="P:L-histidine catabolic process to glutamate and formamide"/>
    <property type="evidence" value="ECO:0007669"/>
    <property type="project" value="UniProtKB-UniPathway"/>
</dbReference>
<dbReference type="SUPFAM" id="SSF55116">
    <property type="entry name" value="Formiminotransferase domain of formiminotransferase-cyclodeaminase"/>
    <property type="match status" value="2"/>
</dbReference>
<dbReference type="eggNOG" id="COG3404">
    <property type="taxonomic scope" value="Bacteria"/>
</dbReference>
<dbReference type="PANTHER" id="PTHR12234:SF8">
    <property type="entry name" value="FORMIMINOTRANSFERASE-CYCLODEAMINASE"/>
    <property type="match status" value="1"/>
</dbReference>
<protein>
    <recommendedName>
        <fullName evidence="3">glutamate formimidoyltransferase</fullName>
        <ecNumber evidence="3">2.1.2.5</ecNumber>
    </recommendedName>
</protein>
<dbReference type="EC" id="2.1.2.5" evidence="3"/>
<dbReference type="KEGG" id="sus:Acid_5208"/>
<name>Q01W04_SOLUE</name>
<dbReference type="GO" id="GO:0019557">
    <property type="term" value="P:L-histidine catabolic process to glutamate and formate"/>
    <property type="evidence" value="ECO:0007669"/>
    <property type="project" value="UniProtKB-UniPathway"/>
</dbReference>
<keyword evidence="6" id="KW-0369">Histidine metabolism</keyword>
<dbReference type="SMART" id="SM01222">
    <property type="entry name" value="FTCD_N"/>
    <property type="match status" value="1"/>
</dbReference>
<dbReference type="eggNOG" id="COG3643">
    <property type="taxonomic scope" value="Bacteria"/>
</dbReference>
<accession>Q01W04</accession>
<evidence type="ECO:0000256" key="1">
    <source>
        <dbReference type="ARBA" id="ARBA00004496"/>
    </source>
</evidence>
<feature type="domain" description="Formiminotransferase C-terminal subdomain" evidence="8">
    <location>
        <begin position="183"/>
        <end position="297"/>
    </location>
</feature>
<dbReference type="InterPro" id="IPR036178">
    <property type="entry name" value="Formintransfe-cycloase-like_sf"/>
</dbReference>
<reference evidence="10" key="1">
    <citation type="submission" date="2006-10" db="EMBL/GenBank/DDBJ databases">
        <title>Complete sequence of Solibacter usitatus Ellin6076.</title>
        <authorList>
            <consortium name="US DOE Joint Genome Institute"/>
            <person name="Copeland A."/>
            <person name="Lucas S."/>
            <person name="Lapidus A."/>
            <person name="Barry K."/>
            <person name="Detter J.C."/>
            <person name="Glavina del Rio T."/>
            <person name="Hammon N."/>
            <person name="Israni S."/>
            <person name="Dalin E."/>
            <person name="Tice H."/>
            <person name="Pitluck S."/>
            <person name="Thompson L.S."/>
            <person name="Brettin T."/>
            <person name="Bruce D."/>
            <person name="Han C."/>
            <person name="Tapia R."/>
            <person name="Gilna P."/>
            <person name="Schmutz J."/>
            <person name="Larimer F."/>
            <person name="Land M."/>
            <person name="Hauser L."/>
            <person name="Kyrpides N."/>
            <person name="Mikhailova N."/>
            <person name="Janssen P.H."/>
            <person name="Kuske C.R."/>
            <person name="Richardson P."/>
        </authorList>
    </citation>
    <scope>NUCLEOTIDE SEQUENCE</scope>
    <source>
        <strain evidence="10">Ellin6076</strain>
    </source>
</reference>
<dbReference type="InterPro" id="IPR037064">
    <property type="entry name" value="Formiminotransferase_N_sf"/>
</dbReference>
<gene>
    <name evidence="10" type="ordered locus">Acid_5208</name>
</gene>
<evidence type="ECO:0000313" key="10">
    <source>
        <dbReference type="EMBL" id="ABJ86161.1"/>
    </source>
</evidence>
<dbReference type="Pfam" id="PF02971">
    <property type="entry name" value="FTCD"/>
    <property type="match status" value="1"/>
</dbReference>
<dbReference type="Gene3D" id="3.30.70.670">
    <property type="entry name" value="Formiminotransferase, C-terminal subdomain"/>
    <property type="match status" value="1"/>
</dbReference>
<dbReference type="GO" id="GO:0005542">
    <property type="term" value="F:folic acid binding"/>
    <property type="evidence" value="ECO:0007669"/>
    <property type="project" value="UniProtKB-KW"/>
</dbReference>
<dbReference type="GO" id="GO:0030409">
    <property type="term" value="F:glutamate formimidoyltransferase activity"/>
    <property type="evidence" value="ECO:0007669"/>
    <property type="project" value="UniProtKB-EC"/>
</dbReference>
<dbReference type="OrthoDB" id="9773217at2"/>
<evidence type="ECO:0000256" key="2">
    <source>
        <dbReference type="ARBA" id="ARBA00005082"/>
    </source>
</evidence>
<dbReference type="InParanoid" id="Q01W04"/>
<dbReference type="Gene3D" id="3.30.990.10">
    <property type="entry name" value="Formiminotransferase, N-terminal subdomain"/>
    <property type="match status" value="1"/>
</dbReference>
<dbReference type="GO" id="GO:0005814">
    <property type="term" value="C:centriole"/>
    <property type="evidence" value="ECO:0007669"/>
    <property type="project" value="UniProtKB-SubCell"/>
</dbReference>
<evidence type="ECO:0000256" key="7">
    <source>
        <dbReference type="ARBA" id="ARBA00022954"/>
    </source>
</evidence>
<dbReference type="Gene3D" id="1.20.120.680">
    <property type="entry name" value="Formiminotetrahydrofolate cyclodeaminase monomer, up-and-down helical bundle"/>
    <property type="match status" value="1"/>
</dbReference>
<dbReference type="EMBL" id="CP000473">
    <property type="protein sequence ID" value="ABJ86161.1"/>
    <property type="molecule type" value="Genomic_DNA"/>
</dbReference>